<evidence type="ECO:0000256" key="1">
    <source>
        <dbReference type="SAM" id="MobiDB-lite"/>
    </source>
</evidence>
<name>A0A024U6K6_9STRA</name>
<organism evidence="2">
    <name type="scientific">Aphanomyces invadans</name>
    <dbReference type="NCBI Taxonomy" id="157072"/>
    <lineage>
        <taxon>Eukaryota</taxon>
        <taxon>Sar</taxon>
        <taxon>Stramenopiles</taxon>
        <taxon>Oomycota</taxon>
        <taxon>Saprolegniomycetes</taxon>
        <taxon>Saprolegniales</taxon>
        <taxon>Verrucalvaceae</taxon>
        <taxon>Aphanomyces</taxon>
    </lineage>
</organism>
<dbReference type="VEuPathDB" id="FungiDB:H310_05670"/>
<sequence length="112" mass="12538">MSAWDCVARNLISSGEFDRPEFDGKKAQARFAIMLRDHQDRNETSAKASGAAEEYTEHRILLDNLLAQVWQANEEGEKRTAEEEAAAAQVESSAAQIRDEAMKSQGKRKAIR</sequence>
<dbReference type="EMBL" id="KI913961">
    <property type="protein sequence ID" value="ETW02056.1"/>
    <property type="molecule type" value="Genomic_DNA"/>
</dbReference>
<evidence type="ECO:0008006" key="3">
    <source>
        <dbReference type="Google" id="ProtNLM"/>
    </source>
</evidence>
<reference evidence="2" key="1">
    <citation type="submission" date="2013-12" db="EMBL/GenBank/DDBJ databases">
        <title>The Genome Sequence of Aphanomyces invadans NJM9701.</title>
        <authorList>
            <consortium name="The Broad Institute Genomics Platform"/>
            <person name="Russ C."/>
            <person name="Tyler B."/>
            <person name="van West P."/>
            <person name="Dieguez-Uribeondo J."/>
            <person name="Young S.K."/>
            <person name="Zeng Q."/>
            <person name="Gargeya S."/>
            <person name="Fitzgerald M."/>
            <person name="Abouelleil A."/>
            <person name="Alvarado L."/>
            <person name="Chapman S.B."/>
            <person name="Gainer-Dewar J."/>
            <person name="Goldberg J."/>
            <person name="Griggs A."/>
            <person name="Gujja S."/>
            <person name="Hansen M."/>
            <person name="Howarth C."/>
            <person name="Imamovic A."/>
            <person name="Ireland A."/>
            <person name="Larimer J."/>
            <person name="McCowan C."/>
            <person name="Murphy C."/>
            <person name="Pearson M."/>
            <person name="Poon T.W."/>
            <person name="Priest M."/>
            <person name="Roberts A."/>
            <person name="Saif S."/>
            <person name="Shea T."/>
            <person name="Sykes S."/>
            <person name="Wortman J."/>
            <person name="Nusbaum C."/>
            <person name="Birren B."/>
        </authorList>
    </citation>
    <scope>NUCLEOTIDE SEQUENCE [LARGE SCALE GENOMIC DNA]</scope>
    <source>
        <strain evidence="2">NJM9701</strain>
    </source>
</reference>
<proteinExistence type="predicted"/>
<dbReference type="GeneID" id="20082720"/>
<feature type="compositionally biased region" description="Low complexity" evidence="1">
    <location>
        <begin position="86"/>
        <end position="95"/>
    </location>
</feature>
<dbReference type="AlphaFoldDB" id="A0A024U6K6"/>
<gene>
    <name evidence="2" type="ORF">H310_05670</name>
</gene>
<protein>
    <recommendedName>
        <fullName evidence="3">FF domain-containing protein</fullName>
    </recommendedName>
</protein>
<evidence type="ECO:0000313" key="2">
    <source>
        <dbReference type="EMBL" id="ETW02056.1"/>
    </source>
</evidence>
<feature type="region of interest" description="Disordered" evidence="1">
    <location>
        <begin position="75"/>
        <end position="112"/>
    </location>
</feature>
<accession>A0A024U6K6</accession>
<dbReference type="RefSeq" id="XP_008868661.1">
    <property type="nucleotide sequence ID" value="XM_008870439.1"/>
</dbReference>